<sequence>MTQERKSQVSIIGAGPAGLMAAEYLAARGFAVTLFERMPSAARRLLMAGRGGLNLSHSEPLPTFVSRYGDAQTQLKPAIEAFPPEALRQWAEALGQETFVGSSGRVFPKAMKASPLLRAWLSRLRDQGVELRLRQEWRGWDSDGRVLFRQEDGSEATFATDAVLLALGGASWPRLGARGEWVELLRTRNIEVRPFRPANCGFTMNWRDHFRDRFAGTPVKNVVLSFQGRRLRGEFVVTGYGLEGGAIYALSAALRDAIAAEGKAVLRLDLRPDLSEAVLRDRLLRVGESASLANRLRKGAGLTGVAAGLLREGTDVPREADALAARIKNLPLTLTATQSLERAISSAGGIAWGEIGPDYMLKRLPGTFVAGEMLDWEAPTGGYLLQACFATGLAAAKGVASWLER</sequence>
<dbReference type="Pfam" id="PF03486">
    <property type="entry name" value="HI0933_like"/>
    <property type="match status" value="1"/>
</dbReference>
<evidence type="ECO:0000256" key="1">
    <source>
        <dbReference type="ARBA" id="ARBA00001974"/>
    </source>
</evidence>
<keyword evidence="3" id="KW-0274">FAD</keyword>
<feature type="domain" description="RsdA/BaiN/AoA(So)-like Rossmann fold-like" evidence="4">
    <location>
        <begin position="8"/>
        <end position="397"/>
    </location>
</feature>
<gene>
    <name evidence="6" type="ORF">P2G67_10225</name>
</gene>
<dbReference type="RefSeq" id="WP_275822672.1">
    <property type="nucleotide sequence ID" value="NZ_JARHUD010000005.1"/>
</dbReference>
<evidence type="ECO:0000259" key="4">
    <source>
        <dbReference type="Pfam" id="PF03486"/>
    </source>
</evidence>
<reference evidence="6 7" key="1">
    <citation type="submission" date="2023-03" db="EMBL/GenBank/DDBJ databases">
        <title>Fodinicurvata sp. CAU 1616 isolated from sea sendiment.</title>
        <authorList>
            <person name="Kim W."/>
        </authorList>
    </citation>
    <scope>NUCLEOTIDE SEQUENCE [LARGE SCALE GENOMIC DNA]</scope>
    <source>
        <strain evidence="6 7">CAU 1616</strain>
    </source>
</reference>
<name>A0ABT5YN92_9PROT</name>
<evidence type="ECO:0000313" key="6">
    <source>
        <dbReference type="EMBL" id="MDF2096352.1"/>
    </source>
</evidence>
<dbReference type="NCBIfam" id="TIGR03862">
    <property type="entry name" value="flavo_PP4765"/>
    <property type="match status" value="1"/>
</dbReference>
<evidence type="ECO:0000259" key="5">
    <source>
        <dbReference type="Pfam" id="PF22780"/>
    </source>
</evidence>
<dbReference type="InterPro" id="IPR055178">
    <property type="entry name" value="RsdA/BaiN/AoA(So)-like_dom"/>
</dbReference>
<dbReference type="EMBL" id="JARHUD010000005">
    <property type="protein sequence ID" value="MDF2096352.1"/>
    <property type="molecule type" value="Genomic_DNA"/>
</dbReference>
<dbReference type="InterPro" id="IPR036188">
    <property type="entry name" value="FAD/NAD-bd_sf"/>
</dbReference>
<dbReference type="PRINTS" id="PR00419">
    <property type="entry name" value="ADXRDTASE"/>
</dbReference>
<comment type="cofactor">
    <cofactor evidence="1">
        <name>FAD</name>
        <dbReference type="ChEBI" id="CHEBI:57692"/>
    </cofactor>
</comment>
<dbReference type="Gene3D" id="2.40.30.10">
    <property type="entry name" value="Translation factors"/>
    <property type="match status" value="1"/>
</dbReference>
<dbReference type="InterPro" id="IPR023166">
    <property type="entry name" value="BaiN-like_dom_sf"/>
</dbReference>
<dbReference type="PANTHER" id="PTHR42887">
    <property type="entry name" value="OS12G0638800 PROTEIN"/>
    <property type="match status" value="1"/>
</dbReference>
<protein>
    <submittedName>
        <fullName evidence="6">TIGR03862 family flavoprotein</fullName>
    </submittedName>
</protein>
<keyword evidence="7" id="KW-1185">Reference proteome</keyword>
<dbReference type="SUPFAM" id="SSF51905">
    <property type="entry name" value="FAD/NAD(P)-binding domain"/>
    <property type="match status" value="1"/>
</dbReference>
<evidence type="ECO:0000313" key="7">
    <source>
        <dbReference type="Proteomes" id="UP001215503"/>
    </source>
</evidence>
<proteinExistence type="predicted"/>
<comment type="caution">
    <text evidence="6">The sequence shown here is derived from an EMBL/GenBank/DDBJ whole genome shotgun (WGS) entry which is preliminary data.</text>
</comment>
<accession>A0ABT5YN92</accession>
<evidence type="ECO:0000256" key="3">
    <source>
        <dbReference type="ARBA" id="ARBA00022827"/>
    </source>
</evidence>
<dbReference type="InterPro" id="IPR004792">
    <property type="entry name" value="BaiN-like"/>
</dbReference>
<keyword evidence="2" id="KW-0285">Flavoprotein</keyword>
<dbReference type="Proteomes" id="UP001215503">
    <property type="component" value="Unassembled WGS sequence"/>
</dbReference>
<dbReference type="SUPFAM" id="SSF160996">
    <property type="entry name" value="HI0933 insert domain-like"/>
    <property type="match status" value="1"/>
</dbReference>
<dbReference type="InterPro" id="IPR022460">
    <property type="entry name" value="Flavoprotein_PP4765"/>
</dbReference>
<feature type="domain" description="RsdA/BaiN/AoA(So)-like insert" evidence="5">
    <location>
        <begin position="196"/>
        <end position="345"/>
    </location>
</feature>
<dbReference type="NCBIfam" id="TIGR00275">
    <property type="entry name" value="aminoacetone oxidase family FAD-binding enzyme"/>
    <property type="match status" value="1"/>
</dbReference>
<organism evidence="6 7">
    <name type="scientific">Aquibaculum arenosum</name>
    <dbReference type="NCBI Taxonomy" id="3032591"/>
    <lineage>
        <taxon>Bacteria</taxon>
        <taxon>Pseudomonadati</taxon>
        <taxon>Pseudomonadota</taxon>
        <taxon>Alphaproteobacteria</taxon>
        <taxon>Rhodospirillales</taxon>
        <taxon>Rhodovibrionaceae</taxon>
        <taxon>Aquibaculum</taxon>
    </lineage>
</organism>
<dbReference type="Gene3D" id="1.10.8.260">
    <property type="entry name" value="HI0933 insert domain-like"/>
    <property type="match status" value="1"/>
</dbReference>
<dbReference type="Gene3D" id="3.50.50.60">
    <property type="entry name" value="FAD/NAD(P)-binding domain"/>
    <property type="match status" value="1"/>
</dbReference>
<evidence type="ECO:0000256" key="2">
    <source>
        <dbReference type="ARBA" id="ARBA00022630"/>
    </source>
</evidence>
<dbReference type="Pfam" id="PF22780">
    <property type="entry name" value="HI0933_like_1st"/>
    <property type="match status" value="1"/>
</dbReference>
<dbReference type="PANTHER" id="PTHR42887:SF1">
    <property type="entry name" value="BLR3961 PROTEIN"/>
    <property type="match status" value="1"/>
</dbReference>
<dbReference type="InterPro" id="IPR057661">
    <property type="entry name" value="RsdA/BaiN/AoA(So)_Rossmann"/>
</dbReference>